<feature type="region of interest" description="Disordered" evidence="1">
    <location>
        <begin position="238"/>
        <end position="306"/>
    </location>
</feature>
<name>A0A5B8IFF4_9VIRU</name>
<feature type="compositionally biased region" description="Basic residues" evidence="1">
    <location>
        <begin position="254"/>
        <end position="270"/>
    </location>
</feature>
<dbReference type="EMBL" id="MK250085">
    <property type="protein sequence ID" value="QDY51677.1"/>
    <property type="molecule type" value="Genomic_DNA"/>
</dbReference>
<accession>A0A5B8IFF4</accession>
<evidence type="ECO:0000256" key="1">
    <source>
        <dbReference type="SAM" id="MobiDB-lite"/>
    </source>
</evidence>
<feature type="compositionally biased region" description="Basic and acidic residues" evidence="1">
    <location>
        <begin position="295"/>
        <end position="306"/>
    </location>
</feature>
<organism evidence="2">
    <name type="scientific">Mimiviridae sp. ChoanoV1</name>
    <dbReference type="NCBI Taxonomy" id="2596887"/>
    <lineage>
        <taxon>Viruses</taxon>
        <taxon>Varidnaviria</taxon>
        <taxon>Bamfordvirae</taxon>
        <taxon>Nucleocytoviricota</taxon>
        <taxon>Megaviricetes</taxon>
        <taxon>Imitervirales</taxon>
        <taxon>Schizomimiviridae</taxon>
    </lineage>
</organism>
<gene>
    <name evidence="2" type="ORF">1_62</name>
</gene>
<protein>
    <submittedName>
        <fullName evidence="2">Uncharacterized protein</fullName>
    </submittedName>
</protein>
<sequence length="306" mass="35881">MSIYVNQQEYKIVNKKESIGSFGAGPCTILILYDNENKLCSHLDALTIEEEFNLEINKFLIGKDKSKINIILTSSGLGENELLRNRILEYLRNLGLTKKEVIIEGTQIILNSENEIIIDFNPKKDFDLSNMNNTLQEELMTKARNLKKTIKKFTESRKHLPNLDEYGRQKNGKLNQRYNYSTGSWVTNRSIMSQRNRVNQMYNYSNRSMTTQISIEHQIASIANLPYKKSTKMIRNIHKQSVSPCNTNTNTNTNKKKKKEKKKKKKKTFRPKFSQTNIKRSFRPNLTMKKKKFKDMRPEQRRGKKK</sequence>
<reference evidence="2" key="1">
    <citation type="submission" date="2018-11" db="EMBL/GenBank/DDBJ databases">
        <title>A distinct lineage of giant viruses engineers rhodopsin photosystems in predatory marine eukaryotes.</title>
        <authorList>
            <person name="Needham D.M."/>
            <person name="Yoshizawa S."/>
            <person name="Hosaka T."/>
            <person name="Poirier C."/>
            <person name="Choi C.-J."/>
            <person name="Hehenberger E."/>
            <person name="Irwin N.A.T."/>
            <person name="Wilken S."/>
            <person name="Yung C.-M."/>
            <person name="Bachy C."/>
            <person name="Kurihara R."/>
            <person name="Nakajima Y."/>
            <person name="Kojima K."/>
            <person name="Kimura-Someya T."/>
            <person name="Leonard G."/>
            <person name="Malmstrom R.R."/>
            <person name="Mende D."/>
            <person name="Olson D.K."/>
            <person name="Sudo Y."/>
            <person name="Sudek S."/>
            <person name="Richards T.A."/>
            <person name="DeLong E.F."/>
            <person name="Keeling P.J."/>
            <person name="Santoro A.E."/>
            <person name="Shirouzu M."/>
            <person name="Iwasaki W."/>
            <person name="Worden A.Z."/>
        </authorList>
    </citation>
    <scope>NUCLEOTIDE SEQUENCE</scope>
</reference>
<proteinExistence type="predicted"/>
<evidence type="ECO:0000313" key="2">
    <source>
        <dbReference type="EMBL" id="QDY51677.1"/>
    </source>
</evidence>